<name>A0A8S1AM69_ARCPL</name>
<dbReference type="Proteomes" id="UP000494256">
    <property type="component" value="Unassembled WGS sequence"/>
</dbReference>
<accession>A0A8S1AM69</accession>
<comment type="caution">
    <text evidence="2">The sequence shown here is derived from an EMBL/GenBank/DDBJ whole genome shotgun (WGS) entry which is preliminary data.</text>
</comment>
<feature type="region of interest" description="Disordered" evidence="1">
    <location>
        <begin position="108"/>
        <end position="183"/>
    </location>
</feature>
<organism evidence="2 3">
    <name type="scientific">Arctia plantaginis</name>
    <name type="common">Wood tiger moth</name>
    <name type="synonym">Phalaena plantaginis</name>
    <dbReference type="NCBI Taxonomy" id="874455"/>
    <lineage>
        <taxon>Eukaryota</taxon>
        <taxon>Metazoa</taxon>
        <taxon>Ecdysozoa</taxon>
        <taxon>Arthropoda</taxon>
        <taxon>Hexapoda</taxon>
        <taxon>Insecta</taxon>
        <taxon>Pterygota</taxon>
        <taxon>Neoptera</taxon>
        <taxon>Endopterygota</taxon>
        <taxon>Lepidoptera</taxon>
        <taxon>Glossata</taxon>
        <taxon>Ditrysia</taxon>
        <taxon>Noctuoidea</taxon>
        <taxon>Erebidae</taxon>
        <taxon>Arctiinae</taxon>
        <taxon>Arctia</taxon>
    </lineage>
</organism>
<sequence>MADGGFVSGMEIGVDERYWVARVKRARSRFGDRQTYHSMRIGLALATGRRIIRCVLVSLRRPADVSFDAYWSRFGDRQTYHSMRIGLALATGRRIIRCVLVSLRRPADSPYDESEESQPILAAQGPDLSMPLLDDDSGAGPSTSGAASSSGAAPGSRVEDDRLSGEAVLAESDSDTSQPTGRL</sequence>
<dbReference type="AlphaFoldDB" id="A0A8S1AM69"/>
<evidence type="ECO:0000313" key="2">
    <source>
        <dbReference type="EMBL" id="CAB3247725.1"/>
    </source>
</evidence>
<gene>
    <name evidence="2" type="ORF">APLA_LOCUS12090</name>
</gene>
<feature type="compositionally biased region" description="Low complexity" evidence="1">
    <location>
        <begin position="126"/>
        <end position="156"/>
    </location>
</feature>
<evidence type="ECO:0000313" key="3">
    <source>
        <dbReference type="Proteomes" id="UP000494256"/>
    </source>
</evidence>
<reference evidence="2 3" key="1">
    <citation type="submission" date="2020-04" db="EMBL/GenBank/DDBJ databases">
        <authorList>
            <person name="Wallbank WR R."/>
            <person name="Pardo Diaz C."/>
            <person name="Kozak K."/>
            <person name="Martin S."/>
            <person name="Jiggins C."/>
            <person name="Moest M."/>
            <person name="Warren A I."/>
            <person name="Byers J.R.P. K."/>
            <person name="Montejo-Kovacevich G."/>
            <person name="Yen C E."/>
        </authorList>
    </citation>
    <scope>NUCLEOTIDE SEQUENCE [LARGE SCALE GENOMIC DNA]</scope>
</reference>
<proteinExistence type="predicted"/>
<protein>
    <submittedName>
        <fullName evidence="2">Uncharacterized protein</fullName>
    </submittedName>
</protein>
<dbReference type="OrthoDB" id="10035668at2759"/>
<dbReference type="EMBL" id="CADEBD010000337">
    <property type="protein sequence ID" value="CAB3247725.1"/>
    <property type="molecule type" value="Genomic_DNA"/>
</dbReference>
<evidence type="ECO:0000256" key="1">
    <source>
        <dbReference type="SAM" id="MobiDB-lite"/>
    </source>
</evidence>